<gene>
    <name evidence="1" type="ORF">N0H69_00680</name>
</gene>
<organism evidence="1 2">
    <name type="scientific">Yersinia alsatica</name>
    <dbReference type="NCBI Taxonomy" id="2890317"/>
    <lineage>
        <taxon>Bacteria</taxon>
        <taxon>Pseudomonadati</taxon>
        <taxon>Pseudomonadota</taxon>
        <taxon>Gammaproteobacteria</taxon>
        <taxon>Enterobacterales</taxon>
        <taxon>Yersiniaceae</taxon>
        <taxon>Yersinia</taxon>
    </lineage>
</organism>
<sequence length="181" mass="20353">MHKILAFTLLGTTLISTGCTSPFHSAPVYQDPVGEGNNIARIRFVSNVTGTSIKAKEDNIDRELVPHTALGFYNDTRDISMPKLSYRQQDYKSYYFEVRVKTQPIIISITTDATFRGQCQMSVLFTPEAGKDYDVNFDTGERIGKCIFHLNQIVTDPSTSVAILKPVQFKKVSTFVENPFE</sequence>
<proteinExistence type="predicted"/>
<protein>
    <recommendedName>
        <fullName evidence="3">Lipoprotein</fullName>
    </recommendedName>
</protein>
<dbReference type="GeneID" id="75138469"/>
<reference evidence="1" key="1">
    <citation type="submission" date="2022-08" db="EMBL/GenBank/DDBJ databases">
        <authorList>
            <person name="Bogun A."/>
            <person name="Kislichkina A."/>
            <person name="Solomentsev V."/>
            <person name="Skryabin Y."/>
            <person name="Sizova A."/>
            <person name="Platonov M."/>
            <person name="Dentovskaya S."/>
        </authorList>
    </citation>
    <scope>NUCLEOTIDE SEQUENCE</scope>
    <source>
        <strain evidence="1">SCPM-O-B-7604</strain>
    </source>
</reference>
<accession>A0ABY5URS5</accession>
<dbReference type="EMBL" id="CP104006">
    <property type="protein sequence ID" value="UWM45415.1"/>
    <property type="molecule type" value="Genomic_DNA"/>
</dbReference>
<dbReference type="RefSeq" id="WP_050152314.1">
    <property type="nucleotide sequence ID" value="NZ_CABHWX010000089.1"/>
</dbReference>
<keyword evidence="2" id="KW-1185">Reference proteome</keyword>
<evidence type="ECO:0000313" key="2">
    <source>
        <dbReference type="Proteomes" id="UP001057860"/>
    </source>
</evidence>
<evidence type="ECO:0008006" key="3">
    <source>
        <dbReference type="Google" id="ProtNLM"/>
    </source>
</evidence>
<evidence type="ECO:0000313" key="1">
    <source>
        <dbReference type="EMBL" id="UWM45415.1"/>
    </source>
</evidence>
<name>A0ABY5URS5_9GAMM</name>
<dbReference type="PROSITE" id="PS51257">
    <property type="entry name" value="PROKAR_LIPOPROTEIN"/>
    <property type="match status" value="1"/>
</dbReference>
<dbReference type="Proteomes" id="UP001057860">
    <property type="component" value="Chromosome"/>
</dbReference>